<evidence type="ECO:0000259" key="2">
    <source>
        <dbReference type="Pfam" id="PF13439"/>
    </source>
</evidence>
<dbReference type="Proteomes" id="UP000230557">
    <property type="component" value="Unassembled WGS sequence"/>
</dbReference>
<dbReference type="Gene3D" id="3.40.50.2000">
    <property type="entry name" value="Glycogen Phosphorylase B"/>
    <property type="match status" value="2"/>
</dbReference>
<evidence type="ECO:0008006" key="5">
    <source>
        <dbReference type="Google" id="ProtNLM"/>
    </source>
</evidence>
<proteinExistence type="predicted"/>
<comment type="caution">
    <text evidence="3">The sequence shown here is derived from an EMBL/GenBank/DDBJ whole genome shotgun (WGS) entry which is preliminary data.</text>
</comment>
<name>A0A2H0VEU7_9BACT</name>
<dbReference type="PANTHER" id="PTHR12526">
    <property type="entry name" value="GLYCOSYLTRANSFERASE"/>
    <property type="match status" value="1"/>
</dbReference>
<reference evidence="4" key="1">
    <citation type="submission" date="2017-09" db="EMBL/GenBank/DDBJ databases">
        <title>Depth-based differentiation of microbial function through sediment-hosted aquifers and enrichment of novel symbionts in the deep terrestrial subsurface.</title>
        <authorList>
            <person name="Probst A.J."/>
            <person name="Ladd B."/>
            <person name="Jarett J.K."/>
            <person name="Geller-Mcgrath D.E."/>
            <person name="Sieber C.M.K."/>
            <person name="Emerson J.B."/>
            <person name="Anantharaman K."/>
            <person name="Thomas B.C."/>
            <person name="Malmstrom R."/>
            <person name="Stieglmeier M."/>
            <person name="Klingl A."/>
            <person name="Woyke T."/>
            <person name="Ryan C.M."/>
            <person name="Banfield J.F."/>
        </authorList>
    </citation>
    <scope>NUCLEOTIDE SEQUENCE [LARGE SCALE GENOMIC DNA]</scope>
</reference>
<dbReference type="Pfam" id="PF13439">
    <property type="entry name" value="Glyco_transf_4"/>
    <property type="match status" value="1"/>
</dbReference>
<gene>
    <name evidence="3" type="ORF">COT91_00465</name>
</gene>
<dbReference type="InterPro" id="IPR028098">
    <property type="entry name" value="Glyco_trans_4-like_N"/>
</dbReference>
<dbReference type="PANTHER" id="PTHR12526:SF630">
    <property type="entry name" value="GLYCOSYLTRANSFERASE"/>
    <property type="match status" value="1"/>
</dbReference>
<accession>A0A2H0VEU7</accession>
<dbReference type="InterPro" id="IPR001296">
    <property type="entry name" value="Glyco_trans_1"/>
</dbReference>
<dbReference type="Pfam" id="PF00534">
    <property type="entry name" value="Glycos_transf_1"/>
    <property type="match status" value="1"/>
</dbReference>
<feature type="domain" description="Glycosyl transferase family 1" evidence="1">
    <location>
        <begin position="193"/>
        <end position="358"/>
    </location>
</feature>
<evidence type="ECO:0000259" key="1">
    <source>
        <dbReference type="Pfam" id="PF00534"/>
    </source>
</evidence>
<organism evidence="3 4">
    <name type="scientific">Candidatus Doudnabacteria bacterium CG10_big_fil_rev_8_21_14_0_10_41_10</name>
    <dbReference type="NCBI Taxonomy" id="1974551"/>
    <lineage>
        <taxon>Bacteria</taxon>
        <taxon>Candidatus Doudnaibacteriota</taxon>
    </lineage>
</organism>
<dbReference type="CDD" id="cd03808">
    <property type="entry name" value="GT4_CapM-like"/>
    <property type="match status" value="1"/>
</dbReference>
<dbReference type="EMBL" id="PFAJ01000006">
    <property type="protein sequence ID" value="PIR97611.1"/>
    <property type="molecule type" value="Genomic_DNA"/>
</dbReference>
<feature type="domain" description="Glycosyltransferase subfamily 4-like N-terminal" evidence="2">
    <location>
        <begin position="19"/>
        <end position="182"/>
    </location>
</feature>
<evidence type="ECO:0000313" key="3">
    <source>
        <dbReference type="EMBL" id="PIR97611.1"/>
    </source>
</evidence>
<sequence>MNTSGQQIKILYIVTQGNWGGAQKYVFDMSKSVSVDYSVVVASGIENDTLGKKITDQGIKYVGLKHLVRNINPIKDFKAIKEIANLIKKERPDVVHLNSSKAGVLGSIAAQSADVKKVIFTMHGLVLNEPLNPVKKLIYLIAERLSARFTDELIAVSEKDKQSAIKYAVKSAKHISVIHIGIGLKSLEFFPKDKARLELGLDPNKTIVGTIADFYPAKGLPYLIDAAKKLIAEKPDLQFVLIGRSGPDKKKIKLLAEKLGDKFIIRENLDQASQYLKAFDIFVLPSVKEGLPYTILEAMAAGLPIVATKVSGVPDVLEHERSALLVEPANSDKLVDSIHLLLSSEQLINTLSTNAKNRVADFSLDKMVAETKNIYHP</sequence>
<dbReference type="AlphaFoldDB" id="A0A2H0VEU7"/>
<protein>
    <recommendedName>
        <fullName evidence="5">Glycosyltransferase family 1 protein</fullName>
    </recommendedName>
</protein>
<dbReference type="GO" id="GO:0016757">
    <property type="term" value="F:glycosyltransferase activity"/>
    <property type="evidence" value="ECO:0007669"/>
    <property type="project" value="InterPro"/>
</dbReference>
<evidence type="ECO:0000313" key="4">
    <source>
        <dbReference type="Proteomes" id="UP000230557"/>
    </source>
</evidence>
<dbReference type="SUPFAM" id="SSF53756">
    <property type="entry name" value="UDP-Glycosyltransferase/glycogen phosphorylase"/>
    <property type="match status" value="1"/>
</dbReference>